<accession>A0ACD0NVN6</accession>
<feature type="non-terminal residue" evidence="1">
    <location>
        <position position="447"/>
    </location>
</feature>
<proteinExistence type="predicted"/>
<gene>
    <name evidence="1" type="ORF">IE53DRAFT_300218</name>
</gene>
<reference evidence="1 2" key="1">
    <citation type="journal article" date="2018" name="Mol. Biol. Evol.">
        <title>Broad Genomic Sampling Reveals a Smut Pathogenic Ancestry of the Fungal Clade Ustilaginomycotina.</title>
        <authorList>
            <person name="Kijpornyongpan T."/>
            <person name="Mondo S.J."/>
            <person name="Barry K."/>
            <person name="Sandor L."/>
            <person name="Lee J."/>
            <person name="Lipzen A."/>
            <person name="Pangilinan J."/>
            <person name="LaButti K."/>
            <person name="Hainaut M."/>
            <person name="Henrissat B."/>
            <person name="Grigoriev I.V."/>
            <person name="Spatafora J.W."/>
            <person name="Aime M.C."/>
        </authorList>
    </citation>
    <scope>NUCLEOTIDE SEQUENCE [LARGE SCALE GENOMIC DNA]</scope>
    <source>
        <strain evidence="1 2">SA 807</strain>
    </source>
</reference>
<dbReference type="EMBL" id="KZ819999">
    <property type="protein sequence ID" value="PWN49852.1"/>
    <property type="molecule type" value="Genomic_DNA"/>
</dbReference>
<dbReference type="Proteomes" id="UP000245626">
    <property type="component" value="Unassembled WGS sequence"/>
</dbReference>
<evidence type="ECO:0000313" key="1">
    <source>
        <dbReference type="EMBL" id="PWN49852.1"/>
    </source>
</evidence>
<organism evidence="1 2">
    <name type="scientific">Violaceomyces palustris</name>
    <dbReference type="NCBI Taxonomy" id="1673888"/>
    <lineage>
        <taxon>Eukaryota</taxon>
        <taxon>Fungi</taxon>
        <taxon>Dikarya</taxon>
        <taxon>Basidiomycota</taxon>
        <taxon>Ustilaginomycotina</taxon>
        <taxon>Ustilaginomycetes</taxon>
        <taxon>Violaceomycetales</taxon>
        <taxon>Violaceomycetaceae</taxon>
        <taxon>Violaceomyces</taxon>
    </lineage>
</organism>
<evidence type="ECO:0000313" key="2">
    <source>
        <dbReference type="Proteomes" id="UP000245626"/>
    </source>
</evidence>
<name>A0ACD0NVN6_9BASI</name>
<keyword evidence="2" id="KW-1185">Reference proteome</keyword>
<protein>
    <submittedName>
        <fullName evidence="1">Uncharacterized protein</fullName>
    </submittedName>
</protein>
<feature type="non-terminal residue" evidence="1">
    <location>
        <position position="1"/>
    </location>
</feature>
<sequence>ILDAFGPDGRNAPGCASGTMIASPSRPDSRESEDENASYFFQWPRDGSLCLRAVVDRLMRAEVGETVALATDLFASDIERKVRDFVRMNMKLQVTPNPSGNFDSGGLGEPKFLVDGEPFTPSWGRPQNDGPAIRASTLIKYANHLLDSRPGEKPYVKDVLYNRDQGKRSIIKDDLDYTLKAWKNATFDLWEEVESQGGHFYTLMVQRRALLDGAQDRTIIEPSDDHRLTKVPDSVLRMPHIVPTLRRNKGQPKPLQADISVLLGITHGGDRMTEDVDETWAPWGERAIATLDRITEIFSRIYPINSGRDARNGVACGRYPEDSYDGVDTSIGHPWFLTTHTMAEVLHLAAERFALVGFIKVSVKSRHFYSRFVDDCDVGSLHVGERRFEEILKGIRRMADGFLKVSREYADTNGKMSEQFNRFHGKMRGARELTWSYASFLTASDAR</sequence>